<dbReference type="GeneID" id="94550717"/>
<dbReference type="HOGENOM" id="CLU_198785_0_0_10"/>
<evidence type="ECO:0000256" key="1">
    <source>
        <dbReference type="SAM" id="Phobius"/>
    </source>
</evidence>
<dbReference type="RefSeq" id="WP_021644044.1">
    <property type="nucleotide sequence ID" value="NZ_KI259117.1"/>
</dbReference>
<evidence type="ECO:0000313" key="2">
    <source>
        <dbReference type="EMBL" id="ERJ68622.1"/>
    </source>
</evidence>
<dbReference type="Proteomes" id="UP000016630">
    <property type="component" value="Unassembled WGS sequence"/>
</dbReference>
<keyword evidence="1" id="KW-0472">Membrane</keyword>
<gene>
    <name evidence="2" type="ORF">HMPREF1555_00312</name>
</gene>
<evidence type="ECO:0000313" key="3">
    <source>
        <dbReference type="Proteomes" id="UP000016630"/>
    </source>
</evidence>
<keyword evidence="1" id="KW-0812">Transmembrane</keyword>
<protein>
    <submittedName>
        <fullName evidence="2">Uncharacterized protein</fullName>
    </submittedName>
</protein>
<reference evidence="2 3" key="1">
    <citation type="submission" date="2013-06" db="EMBL/GenBank/DDBJ databases">
        <authorList>
            <person name="Weinstock G."/>
            <person name="Sodergren E."/>
            <person name="Lobos E.A."/>
            <person name="Fulton L."/>
            <person name="Fulton R."/>
            <person name="Courtney L."/>
            <person name="Fronick C."/>
            <person name="O'Laughlin M."/>
            <person name="Godfrey J."/>
            <person name="Wilson R.M."/>
            <person name="Miner T."/>
            <person name="Farmer C."/>
            <person name="Delehaunty K."/>
            <person name="Cordes M."/>
            <person name="Minx P."/>
            <person name="Tomlinson C."/>
            <person name="Chen J."/>
            <person name="Wollam A."/>
            <person name="Pepin K.H."/>
            <person name="Bhonagiri V."/>
            <person name="Zhang X."/>
            <person name="Warren W."/>
            <person name="Mitreva M."/>
            <person name="Mardis E.R."/>
            <person name="Wilson R.K."/>
        </authorList>
    </citation>
    <scope>NUCLEOTIDE SEQUENCE [LARGE SCALE GENOMIC DNA]</scope>
    <source>
        <strain evidence="2 3">F0570</strain>
    </source>
</reference>
<feature type="transmembrane region" description="Helical" evidence="1">
    <location>
        <begin position="50"/>
        <end position="73"/>
    </location>
</feature>
<keyword evidence="1" id="KW-1133">Transmembrane helix</keyword>
<accession>A0A0E2LTK0</accession>
<organism evidence="2 3">
    <name type="scientific">Porphyromonas gingivalis F0570</name>
    <dbReference type="NCBI Taxonomy" id="1227271"/>
    <lineage>
        <taxon>Bacteria</taxon>
        <taxon>Pseudomonadati</taxon>
        <taxon>Bacteroidota</taxon>
        <taxon>Bacteroidia</taxon>
        <taxon>Bacteroidales</taxon>
        <taxon>Porphyromonadaceae</taxon>
        <taxon>Porphyromonas</taxon>
    </lineage>
</organism>
<dbReference type="PATRIC" id="fig|1227271.3.peg.284"/>
<dbReference type="AlphaFoldDB" id="A0A0E2LTK0"/>
<comment type="caution">
    <text evidence="2">The sequence shown here is derived from an EMBL/GenBank/DDBJ whole genome shotgun (WGS) entry which is preliminary data.</text>
</comment>
<dbReference type="EMBL" id="AWUW01000019">
    <property type="protein sequence ID" value="ERJ68622.1"/>
    <property type="molecule type" value="Genomic_DNA"/>
</dbReference>
<sequence length="76" mass="8625">MMKTILIRLTVVAAFIIGTVCICSMLITEEAITVLTLLTALYFVRFLVRTALYVFFTLVRWLCIIALLGLLFCSLF</sequence>
<name>A0A0E2LTK0_PORGN</name>
<feature type="transmembrane region" description="Helical" evidence="1">
    <location>
        <begin position="12"/>
        <end position="44"/>
    </location>
</feature>
<proteinExistence type="predicted"/>